<dbReference type="Gene3D" id="1.25.10.10">
    <property type="entry name" value="Leucine-rich Repeat Variant"/>
    <property type="match status" value="3"/>
</dbReference>
<protein>
    <recommendedName>
        <fullName evidence="5">TOG domain-containing protein</fullName>
    </recommendedName>
</protein>
<keyword evidence="2" id="KW-0963">Cytoplasm</keyword>
<feature type="region of interest" description="Disordered" evidence="4">
    <location>
        <begin position="513"/>
        <end position="539"/>
    </location>
</feature>
<keyword evidence="3" id="KW-0206">Cytoskeleton</keyword>
<sequence>MTSEIVEEPIELKDKLVDKRWKIRVKGYKELDQLIQTKDTKYVEYISYFEGMANDNNAIAFESALETMISYFSINDNSNPLSIEIGNKVCLVIGEKGLLGRSKTKERTLELFCLFVEIGLTEEVLNTLVDLTKHKNFKLGVEAIKEIEQLLILFSPQVFSLKTILEGLKEWIVHKDKDARQSSLRILHCLKSNFNENLLQEFINTIPPAQKKDYESYLQNNPLHKIEPVRNMRCRKEQKVISPVKKVVEEVAEKNVLEKNNVEKTILEKKIPKEFASIIDNGKWKEKKEVIEKITEELEAQKVIFPTSVMFWETLKKALDDNNINVVSATMRCIISIDKKGGNVTQYLSQIVKKLKESNKTVVNCAIETLLSIIKNNDDLISLLIEVEGNSISNLNVMNFTRRAIEKYNKPTQQIKLWAKLFCSPLEDQKKEIRDAATEAIVSFIKVNGDEILKYLEGISKDRLKIVQFKVNGESYMSVAPSAVNTNSVAHSSISQISEIPPKILSPIPMKEVINNDNSSTKQPTGWSRKMSLERSPKKGVKSYSTTKLPVLKVNTKPVLRSVKTQPKKEVRKTLKKSYFDLFKALKNGDWKVQTQSLIEITKYLENNTINQMECDHLINELKNKIGDPKRGLASVALKTLIQTIKNVKSGFERYIPSIMSNVIQQMGDNNKSVRECSMEVMQVLGKEVGMNVLINQLNYAMQPNNNPIIRKSAIEVILKIIEPMNVKDIGIMKPLVPTLLKQICDKNIELRKDVEYVVEKCVESMGVDIIKSRMNKLMINEQQACREIIRRYNVSQHPTIIEPNITEPKPVVKKLTHLITVSRDSEVIPNETKMEEEHIKDVNDQHQSTKMEEVPILPIRKSLSLAQENPENTKMEEHPNIDLGKQNLPRTGSAVVTVLNRCATISMVVEDTQKQPMIIRSQTMIPPELTLLYKIPETYIKDLLRLGAEMLPQDYLQRLVSLSPRDVDLCLKAVEVLDFEKPIFEEFLMTWGVVLIMKGDYTLIPELTKIVQDWIRKLLKSKKTLEGVRTHTFIECILKSAQYISTEVSLLMKYFVRVYDNKRIIEMLWQAIVTSPLATKIVCLRIFNDLFETFIEKGDLNENMMKTMFCVIYREANTKNFEDIAGFLLAKIYNYIGEDVFRIIENNDEMFNQYIRFNGKYIKEKEQMTIGSGKRKVRDERITIVGHDQPISIAENNEDIILHISGIDKDQRLDSSKTLDEIKPGGIDLEISESNAQNKERPRKFSLTLQRGKGPIQLNDQNINMSISVENKPLEKITPPKRMSEESNGLKLIDLEEETSQVDKTTQNLEVNLGQNTSDISSLVSPLSTKEIQKLSRQLSPKLSPVQSPNHLKTPTLSPNSLLKSRGMKVIHKPVMVPKVSPTVGYKPIMEKSPVSSAVRVKQLTMEEQQSNQNKTTTKRHNLNLIRSQHAMNKIEAVSPMVKPIIKLNVIEPQDIPLSIEVPNREVSTESNSSFYPINNTTPLGFLDKILKTKKETPPPIQVNTDFKFSIAEQNKDHNQQTINTITGSKPVIQSPIDQFISQTTQPPLINPQLLALQTSINSIKRVSPIRNPINQVTPDVVPNALNWKDLCK</sequence>
<dbReference type="InterPro" id="IPR016024">
    <property type="entry name" value="ARM-type_fold"/>
</dbReference>
<dbReference type="InterPro" id="IPR045110">
    <property type="entry name" value="XMAP215"/>
</dbReference>
<name>A0ABQ0DF96_9EUKA</name>
<feature type="region of interest" description="Disordered" evidence="4">
    <location>
        <begin position="1341"/>
        <end position="1362"/>
    </location>
</feature>
<evidence type="ECO:0000256" key="2">
    <source>
        <dbReference type="ARBA" id="ARBA00022490"/>
    </source>
</evidence>
<dbReference type="Pfam" id="PF21041">
    <property type="entry name" value="XMAP215_CLASP_TOG"/>
    <property type="match status" value="1"/>
</dbReference>
<accession>A0ABQ0DF96</accession>
<dbReference type="InterPro" id="IPR011989">
    <property type="entry name" value="ARM-like"/>
</dbReference>
<feature type="domain" description="TOG" evidence="5">
    <location>
        <begin position="258"/>
        <end position="480"/>
    </location>
</feature>
<comment type="subcellular location">
    <subcellularLocation>
        <location evidence="1">Cytoplasm</location>
        <location evidence="1">Cytoskeleton</location>
    </subcellularLocation>
</comment>
<feature type="domain" description="TOG" evidence="5">
    <location>
        <begin position="3"/>
        <end position="229"/>
    </location>
</feature>
<dbReference type="SMART" id="SM01349">
    <property type="entry name" value="TOG"/>
    <property type="match status" value="3"/>
</dbReference>
<feature type="compositionally biased region" description="Polar residues" evidence="4">
    <location>
        <begin position="515"/>
        <end position="526"/>
    </location>
</feature>
<evidence type="ECO:0000256" key="4">
    <source>
        <dbReference type="SAM" id="MobiDB-lite"/>
    </source>
</evidence>
<reference evidence="6 7" key="1">
    <citation type="journal article" date="2019" name="PLoS Negl. Trop. Dis.">
        <title>Whole genome sequencing of Entamoeba nuttalli reveals mammalian host-related molecular signatures and a novel octapeptide-repeat surface protein.</title>
        <authorList>
            <person name="Tanaka M."/>
            <person name="Makiuchi T."/>
            <person name="Komiyama T."/>
            <person name="Shiina T."/>
            <person name="Osaki K."/>
            <person name="Tachibana H."/>
        </authorList>
    </citation>
    <scope>NUCLEOTIDE SEQUENCE [LARGE SCALE GENOMIC DNA]</scope>
    <source>
        <strain evidence="6 7">P19-061405</strain>
    </source>
</reference>
<dbReference type="SUPFAM" id="SSF48371">
    <property type="entry name" value="ARM repeat"/>
    <property type="match status" value="1"/>
</dbReference>
<evidence type="ECO:0000259" key="5">
    <source>
        <dbReference type="SMART" id="SM01349"/>
    </source>
</evidence>
<keyword evidence="7" id="KW-1185">Reference proteome</keyword>
<evidence type="ECO:0000256" key="3">
    <source>
        <dbReference type="ARBA" id="ARBA00023212"/>
    </source>
</evidence>
<proteinExistence type="predicted"/>
<dbReference type="Pfam" id="PF24987">
    <property type="entry name" value="HEAT_EF3_N"/>
    <property type="match status" value="1"/>
</dbReference>
<dbReference type="PANTHER" id="PTHR12609">
    <property type="entry name" value="MICROTUBULE ASSOCIATED PROTEIN XMAP215"/>
    <property type="match status" value="1"/>
</dbReference>
<evidence type="ECO:0000313" key="7">
    <source>
        <dbReference type="Proteomes" id="UP001628156"/>
    </source>
</evidence>
<dbReference type="Proteomes" id="UP001628156">
    <property type="component" value="Unassembled WGS sequence"/>
</dbReference>
<comment type="caution">
    <text evidence="6">The sequence shown here is derived from an EMBL/GenBank/DDBJ whole genome shotgun (WGS) entry which is preliminary data.</text>
</comment>
<evidence type="ECO:0000256" key="1">
    <source>
        <dbReference type="ARBA" id="ARBA00004245"/>
    </source>
</evidence>
<gene>
    <name evidence="6" type="ORF">ENUP19_0082G0068</name>
</gene>
<organism evidence="6 7">
    <name type="scientific">Entamoeba nuttalli</name>
    <dbReference type="NCBI Taxonomy" id="412467"/>
    <lineage>
        <taxon>Eukaryota</taxon>
        <taxon>Amoebozoa</taxon>
        <taxon>Evosea</taxon>
        <taxon>Archamoebae</taxon>
        <taxon>Mastigamoebida</taxon>
        <taxon>Entamoebidae</taxon>
        <taxon>Entamoeba</taxon>
    </lineage>
</organism>
<feature type="domain" description="TOG" evidence="5">
    <location>
        <begin position="562"/>
        <end position="799"/>
    </location>
</feature>
<dbReference type="EMBL" id="BAAFRS010000082">
    <property type="protein sequence ID" value="GAB1221539.1"/>
    <property type="molecule type" value="Genomic_DNA"/>
</dbReference>
<evidence type="ECO:0000313" key="6">
    <source>
        <dbReference type="EMBL" id="GAB1221539.1"/>
    </source>
</evidence>
<dbReference type="InterPro" id="IPR048491">
    <property type="entry name" value="XMAP215_CLASP_TOG"/>
</dbReference>
<dbReference type="InterPro" id="IPR034085">
    <property type="entry name" value="TOG"/>
</dbReference>